<organism evidence="14 15">
    <name type="scientific">Trichomonascus ciferrii</name>
    <dbReference type="NCBI Taxonomy" id="44093"/>
    <lineage>
        <taxon>Eukaryota</taxon>
        <taxon>Fungi</taxon>
        <taxon>Dikarya</taxon>
        <taxon>Ascomycota</taxon>
        <taxon>Saccharomycotina</taxon>
        <taxon>Dipodascomycetes</taxon>
        <taxon>Dipodascales</taxon>
        <taxon>Trichomonascaceae</taxon>
        <taxon>Trichomonascus</taxon>
        <taxon>Trichomonascus ciferrii complex</taxon>
    </lineage>
</organism>
<proteinExistence type="inferred from homology"/>
<dbReference type="InterPro" id="IPR041960">
    <property type="entry name" value="GGTase_I_beta"/>
</dbReference>
<evidence type="ECO:0000256" key="8">
    <source>
        <dbReference type="ARBA" id="ARBA00022723"/>
    </source>
</evidence>
<keyword evidence="9" id="KW-0677">Repeat</keyword>
<evidence type="ECO:0000256" key="3">
    <source>
        <dbReference type="ARBA" id="ARBA00010497"/>
    </source>
</evidence>
<dbReference type="Gene3D" id="1.50.10.20">
    <property type="match status" value="1"/>
</dbReference>
<evidence type="ECO:0000256" key="1">
    <source>
        <dbReference type="ARBA" id="ARBA00001946"/>
    </source>
</evidence>
<keyword evidence="11" id="KW-0460">Magnesium</keyword>
<evidence type="ECO:0000256" key="7">
    <source>
        <dbReference type="ARBA" id="ARBA00022679"/>
    </source>
</evidence>
<name>A0A642ULR1_9ASCO</name>
<evidence type="ECO:0000256" key="6">
    <source>
        <dbReference type="ARBA" id="ARBA00022602"/>
    </source>
</evidence>
<evidence type="ECO:0000256" key="4">
    <source>
        <dbReference type="ARBA" id="ARBA00012700"/>
    </source>
</evidence>
<evidence type="ECO:0000256" key="12">
    <source>
        <dbReference type="ARBA" id="ARBA00031713"/>
    </source>
</evidence>
<dbReference type="PANTHER" id="PTHR11774:SF4">
    <property type="entry name" value="GERANYLGERANYL TRANSFERASE TYPE-1 SUBUNIT BETA"/>
    <property type="match status" value="1"/>
</dbReference>
<keyword evidence="7" id="KW-0808">Transferase</keyword>
<dbReference type="EMBL" id="SWFS01000490">
    <property type="protein sequence ID" value="KAA8901288.1"/>
    <property type="molecule type" value="Genomic_DNA"/>
</dbReference>
<protein>
    <recommendedName>
        <fullName evidence="5">Geranylgeranyl transferase type-1 subunit beta</fullName>
        <ecNumber evidence="4">2.5.1.59</ecNumber>
    </recommendedName>
    <alternativeName>
        <fullName evidence="12">Geranylgeranyl transferase type I subunit beta</fullName>
    </alternativeName>
</protein>
<dbReference type="PANTHER" id="PTHR11774">
    <property type="entry name" value="GERANYLGERANYL TRANSFERASE TYPE BETA SUBUNIT"/>
    <property type="match status" value="1"/>
</dbReference>
<dbReference type="CDD" id="cd02895">
    <property type="entry name" value="GGTase-I"/>
    <property type="match status" value="1"/>
</dbReference>
<evidence type="ECO:0000313" key="14">
    <source>
        <dbReference type="EMBL" id="KAA8901288.1"/>
    </source>
</evidence>
<evidence type="ECO:0000256" key="11">
    <source>
        <dbReference type="ARBA" id="ARBA00022842"/>
    </source>
</evidence>
<dbReference type="GO" id="GO:0046872">
    <property type="term" value="F:metal ion binding"/>
    <property type="evidence" value="ECO:0007669"/>
    <property type="project" value="UniProtKB-KW"/>
</dbReference>
<evidence type="ECO:0000256" key="9">
    <source>
        <dbReference type="ARBA" id="ARBA00022737"/>
    </source>
</evidence>
<dbReference type="InterPro" id="IPR001330">
    <property type="entry name" value="Prenyltrans"/>
</dbReference>
<comment type="similarity">
    <text evidence="3">Belongs to the protein prenyltransferase subunit beta family.</text>
</comment>
<dbReference type="GO" id="GO:0005953">
    <property type="term" value="C:CAAX-protein geranylgeranyltransferase complex"/>
    <property type="evidence" value="ECO:0007669"/>
    <property type="project" value="InterPro"/>
</dbReference>
<dbReference type="Proteomes" id="UP000761534">
    <property type="component" value="Unassembled WGS sequence"/>
</dbReference>
<dbReference type="SUPFAM" id="SSF48239">
    <property type="entry name" value="Terpenoid cyclases/Protein prenyltransferases"/>
    <property type="match status" value="1"/>
</dbReference>
<comment type="cofactor">
    <cofactor evidence="1">
        <name>Mg(2+)</name>
        <dbReference type="ChEBI" id="CHEBI:18420"/>
    </cofactor>
</comment>
<evidence type="ECO:0000259" key="13">
    <source>
        <dbReference type="Pfam" id="PF00432"/>
    </source>
</evidence>
<dbReference type="EC" id="2.5.1.59" evidence="4"/>
<keyword evidence="15" id="KW-1185">Reference proteome</keyword>
<dbReference type="InterPro" id="IPR008930">
    <property type="entry name" value="Terpenoid_cyclase/PrenylTrfase"/>
</dbReference>
<reference evidence="14" key="1">
    <citation type="journal article" date="2019" name="G3 (Bethesda)">
        <title>Genome Assemblies of Two Rare Opportunistic Yeast Pathogens: Diutina rugosa (syn. Candida rugosa) and Trichomonascus ciferrii (syn. Candida ciferrii).</title>
        <authorList>
            <person name="Mixao V."/>
            <person name="Saus E."/>
            <person name="Hansen A.P."/>
            <person name="Lass-Florl C."/>
            <person name="Gabaldon T."/>
        </authorList>
    </citation>
    <scope>NUCLEOTIDE SEQUENCE</scope>
    <source>
        <strain evidence="14">CBS 4856</strain>
    </source>
</reference>
<dbReference type="OrthoDB" id="24893at2759"/>
<accession>A0A642ULR1</accession>
<keyword evidence="8" id="KW-0479">Metal-binding</keyword>
<evidence type="ECO:0000256" key="10">
    <source>
        <dbReference type="ARBA" id="ARBA00022833"/>
    </source>
</evidence>
<dbReference type="InterPro" id="IPR045089">
    <property type="entry name" value="PGGT1B-like"/>
</dbReference>
<dbReference type="VEuPathDB" id="FungiDB:TRICI_006101"/>
<keyword evidence="10" id="KW-0862">Zinc</keyword>
<feature type="domain" description="Prenyltransferase alpha-alpha toroid" evidence="13">
    <location>
        <begin position="52"/>
        <end position="383"/>
    </location>
</feature>
<keyword evidence="6" id="KW-0637">Prenyltransferase</keyword>
<dbReference type="GO" id="GO:0004662">
    <property type="term" value="F:CAAX-protein geranylgeranyltransferase activity"/>
    <property type="evidence" value="ECO:0007669"/>
    <property type="project" value="UniProtKB-EC"/>
</dbReference>
<evidence type="ECO:0000313" key="15">
    <source>
        <dbReference type="Proteomes" id="UP000761534"/>
    </source>
</evidence>
<dbReference type="Pfam" id="PF00432">
    <property type="entry name" value="Prenyltrans"/>
    <property type="match status" value="1"/>
</dbReference>
<dbReference type="AlphaFoldDB" id="A0A642ULR1"/>
<gene>
    <name evidence="14" type="ORF">TRICI_006101</name>
</gene>
<comment type="caution">
    <text evidence="14">The sequence shown here is derived from an EMBL/GenBank/DDBJ whole genome shotgun (WGS) entry which is preliminary data.</text>
</comment>
<comment type="cofactor">
    <cofactor evidence="2">
        <name>Zn(2+)</name>
        <dbReference type="ChEBI" id="CHEBI:29105"/>
    </cofactor>
</comment>
<evidence type="ECO:0000256" key="5">
    <source>
        <dbReference type="ARBA" id="ARBA00020603"/>
    </source>
</evidence>
<evidence type="ECO:0000256" key="2">
    <source>
        <dbReference type="ARBA" id="ARBA00001947"/>
    </source>
</evidence>
<sequence length="396" mass="44413">MMNNINATKYNPINNTTKVQFERTSAIIGSNVDVPARRVPRDKPFLLSRMSLKREKHIKYFTRHLELFPSHYIPYDSSLTSLVYFCICGLGLLGALDYLPGDRAKWIDWVYSNLVDTGEGFRGSESHKVKGEYGPLHDPANLSSTFFCLAILAVLEDEDMPVRLDRQKIMAYVKQCQRPDGSFASVSHPIKGPMGESDLRHTYVATGIRYMLGLGPDSSTQTPDIDAGKTIDYIRSLQTYDGGLGNMPDNESHAGLTFCGVGSLYLLNRLDNKFSNPLIQWLSKRQHPNEYGGFNGRCNKDADTCYSGWTQTCLDMLNCLDIIDPDMNEDYLLNHTQHNLLGGFSKCEGNYPDPLHSFFGLASLALTRPGKHNLQPFNSPLCVPASAVDHLSRLKW</sequence>